<dbReference type="InterPro" id="IPR002048">
    <property type="entry name" value="EF_hand_dom"/>
</dbReference>
<keyword evidence="5 8" id="KW-0347">Helicase</keyword>
<organism evidence="14 15">
    <name type="scientific">Durusdinium trenchii</name>
    <dbReference type="NCBI Taxonomy" id="1381693"/>
    <lineage>
        <taxon>Eukaryota</taxon>
        <taxon>Sar</taxon>
        <taxon>Alveolata</taxon>
        <taxon>Dinophyceae</taxon>
        <taxon>Suessiales</taxon>
        <taxon>Symbiodiniaceae</taxon>
        <taxon>Durusdinium</taxon>
    </lineage>
</organism>
<evidence type="ECO:0000259" key="13">
    <source>
        <dbReference type="PROSITE" id="PS51194"/>
    </source>
</evidence>
<dbReference type="PROSITE" id="PS00039">
    <property type="entry name" value="DEAD_ATP_HELICASE"/>
    <property type="match status" value="1"/>
</dbReference>
<dbReference type="InterPro" id="IPR000629">
    <property type="entry name" value="RNA-helicase_DEAD-box_CS"/>
</dbReference>
<dbReference type="PROSITE" id="PS00018">
    <property type="entry name" value="EF_HAND_1"/>
    <property type="match status" value="1"/>
</dbReference>
<keyword evidence="3 8" id="KW-0547">Nucleotide-binding</keyword>
<evidence type="ECO:0000256" key="7">
    <source>
        <dbReference type="ARBA" id="ARBA00022840"/>
    </source>
</evidence>
<comment type="similarity">
    <text evidence="1">Belongs to the centrin family.</text>
</comment>
<dbReference type="EMBL" id="CAXAMN010021818">
    <property type="protein sequence ID" value="CAK9063770.1"/>
    <property type="molecule type" value="Genomic_DNA"/>
</dbReference>
<evidence type="ECO:0000256" key="3">
    <source>
        <dbReference type="ARBA" id="ARBA00022741"/>
    </source>
</evidence>
<dbReference type="CDD" id="cd18787">
    <property type="entry name" value="SF2_C_DEAD"/>
    <property type="match status" value="1"/>
</dbReference>
<protein>
    <recommendedName>
        <fullName evidence="2">RNA helicase</fullName>
        <ecNumber evidence="2">3.6.4.13</ecNumber>
    </recommendedName>
</protein>
<dbReference type="InterPro" id="IPR018247">
    <property type="entry name" value="EF_Hand_1_Ca_BS"/>
</dbReference>
<name>A0ABP0NMU2_9DINO</name>
<evidence type="ECO:0000256" key="5">
    <source>
        <dbReference type="ARBA" id="ARBA00022806"/>
    </source>
</evidence>
<dbReference type="InterPro" id="IPR011545">
    <property type="entry name" value="DEAD/DEAH_box_helicase_dom"/>
</dbReference>
<dbReference type="PROSITE" id="PS51194">
    <property type="entry name" value="HELICASE_CTER"/>
    <property type="match status" value="1"/>
</dbReference>
<feature type="compositionally biased region" description="Low complexity" evidence="9">
    <location>
        <begin position="11"/>
        <end position="20"/>
    </location>
</feature>
<dbReference type="PROSITE" id="PS51192">
    <property type="entry name" value="HELICASE_ATP_BIND_1"/>
    <property type="match status" value="1"/>
</dbReference>
<reference evidence="14 15" key="1">
    <citation type="submission" date="2024-02" db="EMBL/GenBank/DDBJ databases">
        <authorList>
            <person name="Chen Y."/>
            <person name="Shah S."/>
            <person name="Dougan E. K."/>
            <person name="Thang M."/>
            <person name="Chan C."/>
        </authorList>
    </citation>
    <scope>NUCLEOTIDE SEQUENCE [LARGE SCALE GENOMIC DNA]</scope>
</reference>
<dbReference type="InterPro" id="IPR011992">
    <property type="entry name" value="EF-hand-dom_pair"/>
</dbReference>
<comment type="similarity">
    <text evidence="8">Belongs to the DEAD box helicase family.</text>
</comment>
<dbReference type="SUPFAM" id="SSF52540">
    <property type="entry name" value="P-loop containing nucleoside triphosphate hydrolases"/>
    <property type="match status" value="2"/>
</dbReference>
<evidence type="ECO:0000256" key="10">
    <source>
        <dbReference type="SAM" id="Phobius"/>
    </source>
</evidence>
<dbReference type="Gene3D" id="3.40.50.300">
    <property type="entry name" value="P-loop containing nucleotide triphosphate hydrolases"/>
    <property type="match status" value="2"/>
</dbReference>
<dbReference type="InterPro" id="IPR014001">
    <property type="entry name" value="Helicase_ATP-bd"/>
</dbReference>
<evidence type="ECO:0000256" key="2">
    <source>
        <dbReference type="ARBA" id="ARBA00012552"/>
    </source>
</evidence>
<keyword evidence="6" id="KW-0106">Calcium</keyword>
<evidence type="ECO:0000256" key="4">
    <source>
        <dbReference type="ARBA" id="ARBA00022801"/>
    </source>
</evidence>
<evidence type="ECO:0000256" key="8">
    <source>
        <dbReference type="RuleBase" id="RU000492"/>
    </source>
</evidence>
<keyword evidence="10" id="KW-0472">Membrane</keyword>
<feature type="region of interest" description="Disordered" evidence="9">
    <location>
        <begin position="1"/>
        <end position="20"/>
    </location>
</feature>
<dbReference type="Pfam" id="PF00270">
    <property type="entry name" value="DEAD"/>
    <property type="match status" value="1"/>
</dbReference>
<evidence type="ECO:0000256" key="9">
    <source>
        <dbReference type="SAM" id="MobiDB-lite"/>
    </source>
</evidence>
<comment type="caution">
    <text evidence="14">The sequence shown here is derived from an EMBL/GenBank/DDBJ whole genome shotgun (WGS) entry which is preliminary data.</text>
</comment>
<dbReference type="SMART" id="SM00490">
    <property type="entry name" value="HELICc"/>
    <property type="match status" value="1"/>
</dbReference>
<feature type="transmembrane region" description="Helical" evidence="10">
    <location>
        <begin position="622"/>
        <end position="646"/>
    </location>
</feature>
<sequence length="786" mass="85415">MELNARSPVGSAPHLSTSSATSTLRSSAVLSIGAQHPKPPKQQHNPRWRVVLGCVVGGAARVVACPAKKTEQEEFLDAQAKIPVEVSPRPPFDELGESWTSAQLDKGILTALHQQGFRRPTASQRWAVPLLLSGKDVMVCSQTGSGKTLAYVVPLIQLLCRRRPKSRSKVASPGAVVIAPTRELAAQIASEAAALLQGMQLQVACIFGGVPYRSSKLVLQNGSDLLVATPGRLEDACLRGDVQLRDVQAAVLDEADRLLDLGFEDQIRILLTRRMAKTGEGRQTAMFSATFGTGVQHLAADFLDAYTFVAVGRVGSAAQTVEQRLVWVEDDAKPQALLGALLALEQRTTVAGAGAQVMPCAVVFVNTKDAARLVEQRVRGWKFQCFSIHGDKKQEAREEALGRFQAHIEGRFFAPRVQKPHRGASDRAESRRDRPKGAVVLVATDVAARGLDIPNISCVIHYDLPRRIDDYVHRSGRTGRFGRSGMSIGFANAAAKGISGDLAKGLVEAGTQPPPWLIGMAISAGIAVEDLQKLAWSRPGEETQGLSHASQSYGAQDVRLKGAGLQTAVERREAQKLRSFAADAYGREKDLADTSGDLAKHRTKTCLVPRIYRPLVVEKPELVFYFLGLLLILPITLLNLVTAVLVENGITQAQKEAEFEMKARSAEMRSAVMQLLDLFTELDGNENGGLSRMELAKVPEKAVPKDLLDTLAVEDLCDLFDLLDVDHTGEISQEEFVDGVLQMVVRDVPAETMRIMKLLQSVHRTVHCLNDSYSTMLSQAEMTSCL</sequence>
<evidence type="ECO:0000313" key="15">
    <source>
        <dbReference type="Proteomes" id="UP001642484"/>
    </source>
</evidence>
<evidence type="ECO:0000313" key="14">
    <source>
        <dbReference type="EMBL" id="CAK9063770.1"/>
    </source>
</evidence>
<dbReference type="EC" id="3.6.4.13" evidence="2"/>
<dbReference type="Proteomes" id="UP001642484">
    <property type="component" value="Unassembled WGS sequence"/>
</dbReference>
<evidence type="ECO:0000259" key="11">
    <source>
        <dbReference type="PROSITE" id="PS50222"/>
    </source>
</evidence>
<dbReference type="PANTHER" id="PTHR47958">
    <property type="entry name" value="ATP-DEPENDENT RNA HELICASE DBP3"/>
    <property type="match status" value="1"/>
</dbReference>
<dbReference type="Pfam" id="PF00271">
    <property type="entry name" value="Helicase_C"/>
    <property type="match status" value="1"/>
</dbReference>
<feature type="domain" description="Helicase C-terminal" evidence="13">
    <location>
        <begin position="320"/>
        <end position="521"/>
    </location>
</feature>
<dbReference type="InterPro" id="IPR001650">
    <property type="entry name" value="Helicase_C-like"/>
</dbReference>
<accession>A0ABP0NMU2</accession>
<dbReference type="Gene3D" id="1.10.238.10">
    <property type="entry name" value="EF-hand"/>
    <property type="match status" value="1"/>
</dbReference>
<keyword evidence="15" id="KW-1185">Reference proteome</keyword>
<evidence type="ECO:0000256" key="1">
    <source>
        <dbReference type="ARBA" id="ARBA00005253"/>
    </source>
</evidence>
<keyword evidence="4 8" id="KW-0378">Hydrolase</keyword>
<dbReference type="SUPFAM" id="SSF47473">
    <property type="entry name" value="EF-hand"/>
    <property type="match status" value="1"/>
</dbReference>
<evidence type="ECO:0000259" key="12">
    <source>
        <dbReference type="PROSITE" id="PS51192"/>
    </source>
</evidence>
<dbReference type="PROSITE" id="PS50222">
    <property type="entry name" value="EF_HAND_2"/>
    <property type="match status" value="1"/>
</dbReference>
<feature type="domain" description="EF-hand" evidence="11">
    <location>
        <begin position="711"/>
        <end position="746"/>
    </location>
</feature>
<gene>
    <name evidence="14" type="ORF">CCMP2556_LOCUS31313</name>
</gene>
<feature type="domain" description="Helicase ATP-binding" evidence="12">
    <location>
        <begin position="128"/>
        <end position="309"/>
    </location>
</feature>
<keyword evidence="10" id="KW-0812">Transmembrane</keyword>
<keyword evidence="10" id="KW-1133">Transmembrane helix</keyword>
<dbReference type="InterPro" id="IPR027417">
    <property type="entry name" value="P-loop_NTPase"/>
</dbReference>
<keyword evidence="7 8" id="KW-0067">ATP-binding</keyword>
<evidence type="ECO:0000256" key="6">
    <source>
        <dbReference type="ARBA" id="ARBA00022837"/>
    </source>
</evidence>
<dbReference type="SMART" id="SM00487">
    <property type="entry name" value="DEXDc"/>
    <property type="match status" value="1"/>
</dbReference>
<proteinExistence type="inferred from homology"/>